<dbReference type="InterPro" id="IPR016047">
    <property type="entry name" value="M23ase_b-sheet_dom"/>
</dbReference>
<keyword evidence="1 3" id="KW-0732">Signal</keyword>
<dbReference type="Proteomes" id="UP000269301">
    <property type="component" value="Unassembled WGS sequence"/>
</dbReference>
<dbReference type="SUPFAM" id="SSF51261">
    <property type="entry name" value="Duplicated hybrid motif"/>
    <property type="match status" value="1"/>
</dbReference>
<feature type="domain" description="LysM" evidence="5">
    <location>
        <begin position="233"/>
        <end position="278"/>
    </location>
</feature>
<name>A0A495A0V2_9BACI</name>
<evidence type="ECO:0000259" key="5">
    <source>
        <dbReference type="PROSITE" id="PS51782"/>
    </source>
</evidence>
<comment type="caution">
    <text evidence="6">The sequence shown here is derived from an EMBL/GenBank/DDBJ whole genome shotgun (WGS) entry which is preliminary data.</text>
</comment>
<accession>A0A495A0V2</accession>
<dbReference type="Gene3D" id="2.70.70.10">
    <property type="entry name" value="Glucose Permease (Domain IIA)"/>
    <property type="match status" value="1"/>
</dbReference>
<dbReference type="GO" id="GO:0004222">
    <property type="term" value="F:metalloendopeptidase activity"/>
    <property type="evidence" value="ECO:0007669"/>
    <property type="project" value="TreeGrafter"/>
</dbReference>
<dbReference type="InterPro" id="IPR036779">
    <property type="entry name" value="LysM_dom_sf"/>
</dbReference>
<dbReference type="RefSeq" id="WP_121204484.1">
    <property type="nucleotide sequence ID" value="NZ_RBZP01000008.1"/>
</dbReference>
<reference evidence="6 7" key="1">
    <citation type="journal article" date="2016" name="Int. J. Syst. Evol. Microbiol.">
        <title>Oceanobacillus halophilus sp. nov., a novel moderately halophilic bacterium from a hypersaline lake.</title>
        <authorList>
            <person name="Amoozegar M.A."/>
            <person name="Bagheri M."/>
            <person name="Makhdoumi A."/>
            <person name="Nikou M.M."/>
            <person name="Fazeli S.A.S."/>
            <person name="Schumann P."/>
            <person name="Sproer C."/>
            <person name="Sanchez-Porro C."/>
            <person name="Ventosa A."/>
        </authorList>
    </citation>
    <scope>NUCLEOTIDE SEQUENCE [LARGE SCALE GENOMIC DNA]</scope>
    <source>
        <strain evidence="6 7">DSM 23996</strain>
    </source>
</reference>
<dbReference type="PROSITE" id="PS51782">
    <property type="entry name" value="LYSM"/>
    <property type="match status" value="1"/>
</dbReference>
<dbReference type="OrthoDB" id="9805070at2"/>
<keyword evidence="7" id="KW-1185">Reference proteome</keyword>
<evidence type="ECO:0000259" key="4">
    <source>
        <dbReference type="PROSITE" id="PS51109"/>
    </source>
</evidence>
<organism evidence="6 7">
    <name type="scientific">Oceanobacillus halophilus</name>
    <dbReference type="NCBI Taxonomy" id="930130"/>
    <lineage>
        <taxon>Bacteria</taxon>
        <taxon>Bacillati</taxon>
        <taxon>Bacillota</taxon>
        <taxon>Bacilli</taxon>
        <taxon>Bacillales</taxon>
        <taxon>Bacillaceae</taxon>
        <taxon>Oceanobacillus</taxon>
    </lineage>
</organism>
<dbReference type="Pfam" id="PF07501">
    <property type="entry name" value="G5"/>
    <property type="match status" value="1"/>
</dbReference>
<protein>
    <submittedName>
        <fullName evidence="6">M23 family metallopeptidase</fullName>
    </submittedName>
</protein>
<evidence type="ECO:0000256" key="3">
    <source>
        <dbReference type="SAM" id="SignalP"/>
    </source>
</evidence>
<dbReference type="Gene3D" id="2.20.230.10">
    <property type="entry name" value="Resuscitation-promoting factor rpfb"/>
    <property type="match status" value="1"/>
</dbReference>
<feature type="region of interest" description="Disordered" evidence="2">
    <location>
        <begin position="162"/>
        <end position="184"/>
    </location>
</feature>
<dbReference type="InterPro" id="IPR018392">
    <property type="entry name" value="LysM"/>
</dbReference>
<dbReference type="SMART" id="SM01208">
    <property type="entry name" value="G5"/>
    <property type="match status" value="1"/>
</dbReference>
<dbReference type="InterPro" id="IPR011055">
    <property type="entry name" value="Dup_hybrid_motif"/>
</dbReference>
<dbReference type="PROSITE" id="PS51109">
    <property type="entry name" value="G5"/>
    <property type="match status" value="1"/>
</dbReference>
<dbReference type="InterPro" id="IPR011098">
    <property type="entry name" value="G5_dom"/>
</dbReference>
<feature type="signal peptide" evidence="3">
    <location>
        <begin position="1"/>
        <end position="41"/>
    </location>
</feature>
<feature type="chain" id="PRO_5019741127" evidence="3">
    <location>
        <begin position="42"/>
        <end position="494"/>
    </location>
</feature>
<dbReference type="AlphaFoldDB" id="A0A495A0V2"/>
<dbReference type="SMART" id="SM00257">
    <property type="entry name" value="LysM"/>
    <property type="match status" value="1"/>
</dbReference>
<sequence length="494" mass="54965">MVLDNINVKYSKKKVKKFSLLQKITLTTCLALGFTVTTAHAADEDLETIYHVYIDGEHIGKVSDEAIIKEAVKEKIEESNEESENLKLTIGEDIDFISEKVFNPTYENEKVANKIEEETSIMAEAIELKIGNKTVGFFNDQETIDKVIKAYKLKYVDESDLEKMEKEKQQSNDREETPTEDVREDTLELGETIVTDVVFTEDITVTKAKALPEDLLSKDEGLTSLEKGTLEKKIHTVDNGEVLSEIADNYNLSIDKLLQINPDLKEDSLIQIGQDIQVMDYEPFVDVIVKEVKLVEETIDYETEIIESDDLYKGEQKVKQDGKDGKKEVQYSIEKVNGSEKTKEIVAESVKEKSVEKVIIKGTKVIPSRGTGELTDPTVGGYVSSKVGERWGRTHKGIDIAGPSNRNILAADNGVVESAGYNNGGYGNKVVINHNNGMKTIYAHLASIDVKAGQTVEKGHKIGVMGSTGNSTGVHLHFEVYKNGSLKNPLDYVY</sequence>
<dbReference type="Gene3D" id="3.10.350.10">
    <property type="entry name" value="LysM domain"/>
    <property type="match status" value="1"/>
</dbReference>
<evidence type="ECO:0000256" key="1">
    <source>
        <dbReference type="ARBA" id="ARBA00022729"/>
    </source>
</evidence>
<dbReference type="PANTHER" id="PTHR21666">
    <property type="entry name" value="PEPTIDASE-RELATED"/>
    <property type="match status" value="1"/>
</dbReference>
<dbReference type="InterPro" id="IPR050570">
    <property type="entry name" value="Cell_wall_metabolism_enzyme"/>
</dbReference>
<dbReference type="PANTHER" id="PTHR21666:SF270">
    <property type="entry name" value="MUREIN HYDROLASE ACTIVATOR ENVC"/>
    <property type="match status" value="1"/>
</dbReference>
<proteinExistence type="predicted"/>
<feature type="domain" description="G5" evidence="4">
    <location>
        <begin position="285"/>
        <end position="365"/>
    </location>
</feature>
<dbReference type="Pfam" id="PF01476">
    <property type="entry name" value="LysM"/>
    <property type="match status" value="1"/>
</dbReference>
<evidence type="ECO:0000256" key="2">
    <source>
        <dbReference type="SAM" id="MobiDB-lite"/>
    </source>
</evidence>
<evidence type="ECO:0000313" key="6">
    <source>
        <dbReference type="EMBL" id="RKQ32947.1"/>
    </source>
</evidence>
<gene>
    <name evidence="6" type="ORF">D8M06_11140</name>
</gene>
<dbReference type="CDD" id="cd12797">
    <property type="entry name" value="M23_peptidase"/>
    <property type="match status" value="1"/>
</dbReference>
<evidence type="ECO:0000313" key="7">
    <source>
        <dbReference type="Proteomes" id="UP000269301"/>
    </source>
</evidence>
<dbReference type="EMBL" id="RBZP01000008">
    <property type="protein sequence ID" value="RKQ32947.1"/>
    <property type="molecule type" value="Genomic_DNA"/>
</dbReference>
<dbReference type="CDD" id="cd00118">
    <property type="entry name" value="LysM"/>
    <property type="match status" value="1"/>
</dbReference>
<dbReference type="SUPFAM" id="SSF54106">
    <property type="entry name" value="LysM domain"/>
    <property type="match status" value="1"/>
</dbReference>
<dbReference type="Pfam" id="PF01551">
    <property type="entry name" value="Peptidase_M23"/>
    <property type="match status" value="1"/>
</dbReference>